<dbReference type="EMBL" id="FOGT01000012">
    <property type="protein sequence ID" value="SES25125.1"/>
    <property type="molecule type" value="Genomic_DNA"/>
</dbReference>
<evidence type="ECO:0000313" key="2">
    <source>
        <dbReference type="Proteomes" id="UP000198571"/>
    </source>
</evidence>
<sequence>MDNYDKDFYFELKDRLIKKLPEPEKSIYAYFRQVEKSNLREAGKLIINGKTPVQSTADHFMMEEEEIKKICRQASLKLAEWSK</sequence>
<dbReference type="AlphaFoldDB" id="A0A1H9VTX6"/>
<keyword evidence="2" id="KW-1185">Reference proteome</keyword>
<reference evidence="2" key="1">
    <citation type="submission" date="2016-10" db="EMBL/GenBank/DDBJ databases">
        <authorList>
            <person name="Varghese N."/>
            <person name="Submissions S."/>
        </authorList>
    </citation>
    <scope>NUCLEOTIDE SEQUENCE [LARGE SCALE GENOMIC DNA]</scope>
    <source>
        <strain evidence="2">S9</strain>
    </source>
</reference>
<proteinExistence type="predicted"/>
<organism evidence="1 2">
    <name type="scientific">Salipaludibacillus aurantiacus</name>
    <dbReference type="NCBI Taxonomy" id="1601833"/>
    <lineage>
        <taxon>Bacteria</taxon>
        <taxon>Bacillati</taxon>
        <taxon>Bacillota</taxon>
        <taxon>Bacilli</taxon>
        <taxon>Bacillales</taxon>
        <taxon>Bacillaceae</taxon>
    </lineage>
</organism>
<evidence type="ECO:0008006" key="3">
    <source>
        <dbReference type="Google" id="ProtNLM"/>
    </source>
</evidence>
<dbReference type="Proteomes" id="UP000198571">
    <property type="component" value="Unassembled WGS sequence"/>
</dbReference>
<accession>A0A1H9VTX6</accession>
<gene>
    <name evidence="1" type="ORF">SAMN05518684_112106</name>
</gene>
<name>A0A1H9VTX6_9BACI</name>
<evidence type="ECO:0000313" key="1">
    <source>
        <dbReference type="EMBL" id="SES25125.1"/>
    </source>
</evidence>
<dbReference type="RefSeq" id="WP_093053870.1">
    <property type="nucleotide sequence ID" value="NZ_FOGT01000012.1"/>
</dbReference>
<dbReference type="OrthoDB" id="2720271at2"/>
<protein>
    <recommendedName>
        <fullName evidence="3">Sigma-70, region 4</fullName>
    </recommendedName>
</protein>